<evidence type="ECO:0000313" key="1">
    <source>
        <dbReference type="EMBL" id="OQE27978.1"/>
    </source>
</evidence>
<gene>
    <name evidence="1" type="ORF">PENFLA_c005G09118</name>
</gene>
<accession>A0A1V6TNN3</accession>
<protein>
    <submittedName>
        <fullName evidence="1">Uncharacterized protein</fullName>
    </submittedName>
</protein>
<dbReference type="AlphaFoldDB" id="A0A1V6TNN3"/>
<organism evidence="1 2">
    <name type="scientific">Penicillium flavigenum</name>
    <dbReference type="NCBI Taxonomy" id="254877"/>
    <lineage>
        <taxon>Eukaryota</taxon>
        <taxon>Fungi</taxon>
        <taxon>Dikarya</taxon>
        <taxon>Ascomycota</taxon>
        <taxon>Pezizomycotina</taxon>
        <taxon>Eurotiomycetes</taxon>
        <taxon>Eurotiomycetidae</taxon>
        <taxon>Eurotiales</taxon>
        <taxon>Aspergillaceae</taxon>
        <taxon>Penicillium</taxon>
    </lineage>
</organism>
<name>A0A1V6TNN3_9EURO</name>
<keyword evidence="2" id="KW-1185">Reference proteome</keyword>
<dbReference type="OrthoDB" id="3796275at2759"/>
<evidence type="ECO:0000313" key="2">
    <source>
        <dbReference type="Proteomes" id="UP000191342"/>
    </source>
</evidence>
<reference evidence="2" key="1">
    <citation type="journal article" date="2017" name="Nat. Microbiol.">
        <title>Global analysis of biosynthetic gene clusters reveals vast potential of secondary metabolite production in Penicillium species.</title>
        <authorList>
            <person name="Nielsen J.C."/>
            <person name="Grijseels S."/>
            <person name="Prigent S."/>
            <person name="Ji B."/>
            <person name="Dainat J."/>
            <person name="Nielsen K.F."/>
            <person name="Frisvad J.C."/>
            <person name="Workman M."/>
            <person name="Nielsen J."/>
        </authorList>
    </citation>
    <scope>NUCLEOTIDE SEQUENCE [LARGE SCALE GENOMIC DNA]</scope>
    <source>
        <strain evidence="2">IBT 14082</strain>
    </source>
</reference>
<dbReference type="Proteomes" id="UP000191342">
    <property type="component" value="Unassembled WGS sequence"/>
</dbReference>
<comment type="caution">
    <text evidence="1">The sequence shown here is derived from an EMBL/GenBank/DDBJ whole genome shotgun (WGS) entry which is preliminary data.</text>
</comment>
<sequence length="170" mass="18971">MGRNREMSISLMVRGVSAWIGCGKWHNDPRRYQKDTKEGNKAASSSSSIMSNLPDGYVVQHFSRSAANNRQKPSEVVAFFWGRQDSEQAYRPTGNGLFGPLQEWQNYLLDVHDFYVNQPSSRKNVDCQLASSDVHEERVFVGDGKGLQGRFQQSVGQVVGAVLEALSSDL</sequence>
<dbReference type="EMBL" id="MLQL01000005">
    <property type="protein sequence ID" value="OQE27978.1"/>
    <property type="molecule type" value="Genomic_DNA"/>
</dbReference>
<proteinExistence type="predicted"/>